<dbReference type="Proteomes" id="UP001151309">
    <property type="component" value="Unassembled WGS sequence"/>
</dbReference>
<evidence type="ECO:0000313" key="2">
    <source>
        <dbReference type="Proteomes" id="UP001151309"/>
    </source>
</evidence>
<organism evidence="1 2">
    <name type="scientific">Agrobacterium leguminum</name>
    <dbReference type="NCBI Taxonomy" id="2792015"/>
    <lineage>
        <taxon>Bacteria</taxon>
        <taxon>Pseudomonadati</taxon>
        <taxon>Pseudomonadota</taxon>
        <taxon>Alphaproteobacteria</taxon>
        <taxon>Hyphomicrobiales</taxon>
        <taxon>Rhizobiaceae</taxon>
        <taxon>Rhizobium/Agrobacterium group</taxon>
        <taxon>Agrobacterium</taxon>
    </lineage>
</organism>
<dbReference type="RefSeq" id="WP_080854196.1">
    <property type="nucleotide sequence ID" value="NZ_CP120212.1"/>
</dbReference>
<sequence length="219" mass="23845">MSPFRTAILDNPSDAKQRLADFGLTLEQILTIRDSARAAADDASPLMPLNAPGTLAYIHGVGALRGQTLDSEWVVDRTLGVEAVINRTLGIRLGYQNVDRACDLIFAPMPRSAKGNGTAQLCPVPLFDYFGVALESDTDRLPPADVNDPLGDQVRTYFVMVGEDGSVEVSCPVIGNKRYAGFVERIFVDRPDGEWELAIDLDTGPMDDFDVPVIFKDKA</sequence>
<evidence type="ECO:0000313" key="1">
    <source>
        <dbReference type="EMBL" id="MCZ7909198.1"/>
    </source>
</evidence>
<dbReference type="AlphaFoldDB" id="A0A9X3HJQ1"/>
<comment type="caution">
    <text evidence="1">The sequence shown here is derived from an EMBL/GenBank/DDBJ whole genome shotgun (WGS) entry which is preliminary data.</text>
</comment>
<proteinExistence type="predicted"/>
<reference evidence="1" key="1">
    <citation type="submission" date="2022-12" db="EMBL/GenBank/DDBJ databases">
        <title>Draft genome sequences of 22 rhizogenic Agrobacterium biovar 1 strains, the causative agent of hairy root disease.</title>
        <authorList>
            <person name="Kim N."/>
            <person name="Vargas P."/>
            <person name="Rediers H."/>
        </authorList>
    </citation>
    <scope>NUCLEOTIDE SEQUENCE</scope>
    <source>
        <strain evidence="1">ST07.17.026</strain>
    </source>
</reference>
<name>A0A9X3HJQ1_9HYPH</name>
<keyword evidence="2" id="KW-1185">Reference proteome</keyword>
<accession>A0A9X3HJQ1</accession>
<gene>
    <name evidence="1" type="ORF">O9X94_07750</name>
</gene>
<protein>
    <submittedName>
        <fullName evidence="1">Uncharacterized protein</fullName>
    </submittedName>
</protein>
<dbReference type="EMBL" id="JAPZLT010000003">
    <property type="protein sequence ID" value="MCZ7909198.1"/>
    <property type="molecule type" value="Genomic_DNA"/>
</dbReference>